<keyword evidence="3 6" id="KW-0812">Transmembrane</keyword>
<name>A0AAD8EVK0_BIOPF</name>
<keyword evidence="8" id="KW-1185">Reference proteome</keyword>
<dbReference type="EMBL" id="JASAOG010000292">
    <property type="protein sequence ID" value="KAK0041013.1"/>
    <property type="molecule type" value="Genomic_DNA"/>
</dbReference>
<comment type="subcellular location">
    <subcellularLocation>
        <location evidence="1">Membrane</location>
        <topology evidence="1">Multi-pass membrane protein</topology>
    </subcellularLocation>
</comment>
<feature type="transmembrane region" description="Helical" evidence="6">
    <location>
        <begin position="125"/>
        <end position="142"/>
    </location>
</feature>
<gene>
    <name evidence="7" type="ORF">Bpfe_029568</name>
</gene>
<evidence type="ECO:0000256" key="3">
    <source>
        <dbReference type="ARBA" id="ARBA00022692"/>
    </source>
</evidence>
<evidence type="ECO:0000256" key="5">
    <source>
        <dbReference type="ARBA" id="ARBA00023136"/>
    </source>
</evidence>
<evidence type="ECO:0000256" key="6">
    <source>
        <dbReference type="SAM" id="Phobius"/>
    </source>
</evidence>
<dbReference type="PANTHER" id="PTHR19444">
    <property type="entry name" value="UNC-93 RELATED"/>
    <property type="match status" value="1"/>
</dbReference>
<comment type="similarity">
    <text evidence="2">Belongs to the unc-93 family.</text>
</comment>
<dbReference type="GO" id="GO:0055120">
    <property type="term" value="C:striated muscle dense body"/>
    <property type="evidence" value="ECO:0007669"/>
    <property type="project" value="TreeGrafter"/>
</dbReference>
<dbReference type="PANTHER" id="PTHR19444:SF11">
    <property type="entry name" value="UNC93-LIKE PROTEIN"/>
    <property type="match status" value="1"/>
</dbReference>
<dbReference type="InterPro" id="IPR051951">
    <property type="entry name" value="UNC-93_regulatory"/>
</dbReference>
<evidence type="ECO:0000313" key="7">
    <source>
        <dbReference type="EMBL" id="KAK0041013.1"/>
    </source>
</evidence>
<feature type="transmembrane region" description="Helical" evidence="6">
    <location>
        <begin position="101"/>
        <end position="119"/>
    </location>
</feature>
<comment type="caution">
    <text evidence="7">The sequence shown here is derived from an EMBL/GenBank/DDBJ whole genome shotgun (WGS) entry which is preliminary data.</text>
</comment>
<accession>A0AAD8EVK0</accession>
<keyword evidence="5 6" id="KW-0472">Membrane</keyword>
<dbReference type="AlphaFoldDB" id="A0AAD8EVK0"/>
<sequence length="159" mass="17429">MGMHNIGPILICFGTVSAVSSITIGCFSKHIKRFAFIAAGAVFNAGLLIVLWLWRPQELDVPNFYVVAACLGLCDAIWQTQTYTLFGVLFSHKPEAAFASYRMFHAGGCAMAFGYSYFLCVETKVFILAGSLALSLVQYSVIEMKMQLQSQHIGDIVAL</sequence>
<organism evidence="7 8">
    <name type="scientific">Biomphalaria pfeifferi</name>
    <name type="common">Bloodfluke planorb</name>
    <name type="synonym">Freshwater snail</name>
    <dbReference type="NCBI Taxonomy" id="112525"/>
    <lineage>
        <taxon>Eukaryota</taxon>
        <taxon>Metazoa</taxon>
        <taxon>Spiralia</taxon>
        <taxon>Lophotrochozoa</taxon>
        <taxon>Mollusca</taxon>
        <taxon>Gastropoda</taxon>
        <taxon>Heterobranchia</taxon>
        <taxon>Euthyneura</taxon>
        <taxon>Panpulmonata</taxon>
        <taxon>Hygrophila</taxon>
        <taxon>Lymnaeoidea</taxon>
        <taxon>Planorbidae</taxon>
        <taxon>Biomphalaria</taxon>
    </lineage>
</organism>
<dbReference type="GO" id="GO:0015459">
    <property type="term" value="F:potassium channel regulator activity"/>
    <property type="evidence" value="ECO:0007669"/>
    <property type="project" value="TreeGrafter"/>
</dbReference>
<dbReference type="InterPro" id="IPR010291">
    <property type="entry name" value="Ion_channel_UNC-93"/>
</dbReference>
<evidence type="ECO:0000256" key="2">
    <source>
        <dbReference type="ARBA" id="ARBA00009172"/>
    </source>
</evidence>
<reference evidence="7" key="1">
    <citation type="journal article" date="2023" name="PLoS Negl. Trop. Dis.">
        <title>A genome sequence for Biomphalaria pfeifferi, the major vector snail for the human-infecting parasite Schistosoma mansoni.</title>
        <authorList>
            <person name="Bu L."/>
            <person name="Lu L."/>
            <person name="Laidemitt M.R."/>
            <person name="Zhang S.M."/>
            <person name="Mutuku M."/>
            <person name="Mkoji G."/>
            <person name="Steinauer M."/>
            <person name="Loker E.S."/>
        </authorList>
    </citation>
    <scope>NUCLEOTIDE SEQUENCE</scope>
    <source>
        <strain evidence="7">KasaAsao</strain>
    </source>
</reference>
<feature type="transmembrane region" description="Helical" evidence="6">
    <location>
        <begin position="34"/>
        <end position="54"/>
    </location>
</feature>
<dbReference type="GO" id="GO:0005886">
    <property type="term" value="C:plasma membrane"/>
    <property type="evidence" value="ECO:0007669"/>
    <property type="project" value="TreeGrafter"/>
</dbReference>
<reference evidence="7" key="2">
    <citation type="submission" date="2023-04" db="EMBL/GenBank/DDBJ databases">
        <authorList>
            <person name="Bu L."/>
            <person name="Lu L."/>
            <person name="Laidemitt M.R."/>
            <person name="Zhang S.M."/>
            <person name="Mutuku M."/>
            <person name="Mkoji G."/>
            <person name="Steinauer M."/>
            <person name="Loker E.S."/>
        </authorList>
    </citation>
    <scope>NUCLEOTIDE SEQUENCE</scope>
    <source>
        <strain evidence="7">KasaAsao</strain>
        <tissue evidence="7">Whole Snail</tissue>
    </source>
</reference>
<evidence type="ECO:0000256" key="1">
    <source>
        <dbReference type="ARBA" id="ARBA00004141"/>
    </source>
</evidence>
<dbReference type="Proteomes" id="UP001233172">
    <property type="component" value="Unassembled WGS sequence"/>
</dbReference>
<evidence type="ECO:0000313" key="8">
    <source>
        <dbReference type="Proteomes" id="UP001233172"/>
    </source>
</evidence>
<dbReference type="GO" id="GO:0043266">
    <property type="term" value="P:regulation of potassium ion transport"/>
    <property type="evidence" value="ECO:0007669"/>
    <property type="project" value="TreeGrafter"/>
</dbReference>
<protein>
    <submittedName>
        <fullName evidence="7">Protein unc-93 A</fullName>
    </submittedName>
</protein>
<dbReference type="SUPFAM" id="SSF103473">
    <property type="entry name" value="MFS general substrate transporter"/>
    <property type="match status" value="1"/>
</dbReference>
<feature type="transmembrane region" description="Helical" evidence="6">
    <location>
        <begin position="6"/>
        <end position="27"/>
    </location>
</feature>
<proteinExistence type="inferred from homology"/>
<evidence type="ECO:0000256" key="4">
    <source>
        <dbReference type="ARBA" id="ARBA00022989"/>
    </source>
</evidence>
<keyword evidence="4 6" id="KW-1133">Transmembrane helix</keyword>
<dbReference type="GO" id="GO:0006937">
    <property type="term" value="P:regulation of muscle contraction"/>
    <property type="evidence" value="ECO:0007669"/>
    <property type="project" value="TreeGrafter"/>
</dbReference>
<dbReference type="Pfam" id="PF05978">
    <property type="entry name" value="UNC-93"/>
    <property type="match status" value="1"/>
</dbReference>
<dbReference type="InterPro" id="IPR036259">
    <property type="entry name" value="MFS_trans_sf"/>
</dbReference>